<evidence type="ECO:0000313" key="2">
    <source>
        <dbReference type="Proteomes" id="UP000215509"/>
    </source>
</evidence>
<dbReference type="OrthoDB" id="156685at2"/>
<reference evidence="1 2" key="1">
    <citation type="submission" date="2017-07" db="EMBL/GenBank/DDBJ databases">
        <title>Genome sequencing and assembly of Paenibacillus rigui.</title>
        <authorList>
            <person name="Mayilraj S."/>
        </authorList>
    </citation>
    <scope>NUCLEOTIDE SEQUENCE [LARGE SCALE GENOMIC DNA]</scope>
    <source>
        <strain evidence="1 2">JCM 16352</strain>
    </source>
</reference>
<dbReference type="EMBL" id="NMQW01000017">
    <property type="protein sequence ID" value="OXM86191.1"/>
    <property type="molecule type" value="Genomic_DNA"/>
</dbReference>
<sequence length="173" mass="20358">MNLFHFSEESSIEVFVPRVKENRTDMPPVVWAIDEEHEYTFYFPRDCPRIVYSRTDEINEEDRARFFGLSDSERIITVETGWYERIKNTTLYRYTFPADTFRLFDACAGYYISTETVKPLSVEPLDHLLDRLISLNVEIRFTPSLHPLRNALVNSSVQDFGIHRFANAQSHPL</sequence>
<gene>
    <name evidence="1" type="ORF">CF651_13355</name>
</gene>
<proteinExistence type="predicted"/>
<accession>A0A229USG6</accession>
<name>A0A229USG6_9BACL</name>
<dbReference type="Proteomes" id="UP000215509">
    <property type="component" value="Unassembled WGS sequence"/>
</dbReference>
<protein>
    <submittedName>
        <fullName evidence="1">Uncharacterized protein</fullName>
    </submittedName>
</protein>
<dbReference type="Pfam" id="PF21820">
    <property type="entry name" value="DUF6886"/>
    <property type="match status" value="1"/>
</dbReference>
<dbReference type="RefSeq" id="WP_094015340.1">
    <property type="nucleotide sequence ID" value="NZ_NMQW01000017.1"/>
</dbReference>
<dbReference type="InterPro" id="IPR049253">
    <property type="entry name" value="DUF6886"/>
</dbReference>
<organism evidence="1 2">
    <name type="scientific">Paenibacillus rigui</name>
    <dbReference type="NCBI Taxonomy" id="554312"/>
    <lineage>
        <taxon>Bacteria</taxon>
        <taxon>Bacillati</taxon>
        <taxon>Bacillota</taxon>
        <taxon>Bacilli</taxon>
        <taxon>Bacillales</taxon>
        <taxon>Paenibacillaceae</taxon>
        <taxon>Paenibacillus</taxon>
    </lineage>
</organism>
<comment type="caution">
    <text evidence="1">The sequence shown here is derived from an EMBL/GenBank/DDBJ whole genome shotgun (WGS) entry which is preliminary data.</text>
</comment>
<dbReference type="AlphaFoldDB" id="A0A229USG6"/>
<keyword evidence="2" id="KW-1185">Reference proteome</keyword>
<evidence type="ECO:0000313" key="1">
    <source>
        <dbReference type="EMBL" id="OXM86191.1"/>
    </source>
</evidence>